<keyword evidence="2" id="KW-0812">Transmembrane</keyword>
<evidence type="ECO:0000256" key="2">
    <source>
        <dbReference type="SAM" id="Phobius"/>
    </source>
</evidence>
<dbReference type="NCBIfam" id="TIGR01571">
    <property type="entry name" value="A_thal_Cys_rich"/>
    <property type="match status" value="1"/>
</dbReference>
<reference evidence="3" key="1">
    <citation type="journal article" date="2014" name="Nat. Commun.">
        <title>The tobacco genome sequence and its comparison with those of tomato and potato.</title>
        <authorList>
            <person name="Sierro N."/>
            <person name="Battey J.N."/>
            <person name="Ouadi S."/>
            <person name="Bakaher N."/>
            <person name="Bovet L."/>
            <person name="Willig A."/>
            <person name="Goepfert S."/>
            <person name="Peitsch M.C."/>
            <person name="Ivanov N.V."/>
        </authorList>
    </citation>
    <scope>NUCLEOTIDE SEQUENCE [LARGE SCALE GENOMIC DNA]</scope>
</reference>
<dbReference type="OMA" id="CVTCCPC"/>
<sequence length="192" mass="21310">MKSSTSSSDQYQKFSSSYGDETPPPLQTGVPVSSKGQLYVESIDPPPAMYRKKKNHVPWSTGLCDCMSDPKNCCITFWCPCITFGQIAEIIDKGSNSCGVSGALYAIIICVTGCPCFYSCFYRSKMRQQYLLKESPCGDCLLHCFCEACALCQEYRELKNRGVDMSIGWHGNVERQNRGLIMPPTVEGGMSR</sequence>
<name>A0A1S3XH36_TOBAC</name>
<feature type="compositionally biased region" description="Low complexity" evidence="1">
    <location>
        <begin position="1"/>
        <end position="18"/>
    </location>
</feature>
<protein>
    <submittedName>
        <fullName evidence="4">Protein PLANT CADMIUM RESISTANCE 2</fullName>
    </submittedName>
</protein>
<dbReference type="PANTHER" id="PTHR15907">
    <property type="entry name" value="DUF614 FAMILY PROTEIN-RELATED"/>
    <property type="match status" value="1"/>
</dbReference>
<keyword evidence="3" id="KW-1185">Reference proteome</keyword>
<proteinExistence type="predicted"/>
<dbReference type="InterPro" id="IPR006461">
    <property type="entry name" value="PLAC_motif_containing"/>
</dbReference>
<dbReference type="KEGG" id="nta:107765118"/>
<feature type="region of interest" description="Disordered" evidence="1">
    <location>
        <begin position="1"/>
        <end position="32"/>
    </location>
</feature>
<evidence type="ECO:0000313" key="3">
    <source>
        <dbReference type="Proteomes" id="UP000790787"/>
    </source>
</evidence>
<feature type="transmembrane region" description="Helical" evidence="2">
    <location>
        <begin position="102"/>
        <end position="121"/>
    </location>
</feature>
<dbReference type="OrthoDB" id="1045822at2759"/>
<keyword evidence="2" id="KW-1133">Transmembrane helix</keyword>
<dbReference type="AlphaFoldDB" id="A0A1S3XH36"/>
<reference evidence="4" key="2">
    <citation type="submission" date="2025-08" db="UniProtKB">
        <authorList>
            <consortium name="RefSeq"/>
        </authorList>
    </citation>
    <scope>IDENTIFICATION</scope>
    <source>
        <tissue evidence="4">Leaf</tissue>
    </source>
</reference>
<evidence type="ECO:0000313" key="4">
    <source>
        <dbReference type="RefSeq" id="XP_016439213.1"/>
    </source>
</evidence>
<keyword evidence="2" id="KW-0472">Membrane</keyword>
<evidence type="ECO:0000256" key="1">
    <source>
        <dbReference type="SAM" id="MobiDB-lite"/>
    </source>
</evidence>
<dbReference type="STRING" id="4097.A0A1S3XH36"/>
<gene>
    <name evidence="4" type="primary">LOC107765118</name>
</gene>
<accession>A0A1S3XH36</accession>
<organism evidence="3 4">
    <name type="scientific">Nicotiana tabacum</name>
    <name type="common">Common tobacco</name>
    <dbReference type="NCBI Taxonomy" id="4097"/>
    <lineage>
        <taxon>Eukaryota</taxon>
        <taxon>Viridiplantae</taxon>
        <taxon>Streptophyta</taxon>
        <taxon>Embryophyta</taxon>
        <taxon>Tracheophyta</taxon>
        <taxon>Spermatophyta</taxon>
        <taxon>Magnoliopsida</taxon>
        <taxon>eudicotyledons</taxon>
        <taxon>Gunneridae</taxon>
        <taxon>Pentapetalae</taxon>
        <taxon>asterids</taxon>
        <taxon>lamiids</taxon>
        <taxon>Solanales</taxon>
        <taxon>Solanaceae</taxon>
        <taxon>Nicotianoideae</taxon>
        <taxon>Nicotianeae</taxon>
        <taxon>Nicotiana</taxon>
    </lineage>
</organism>
<dbReference type="Proteomes" id="UP000790787">
    <property type="component" value="Chromosome 12"/>
</dbReference>
<dbReference type="PaxDb" id="4097-A0A1S3XH36"/>
<dbReference type="GeneID" id="107765118"/>
<dbReference type="Pfam" id="PF04749">
    <property type="entry name" value="PLAC8"/>
    <property type="match status" value="1"/>
</dbReference>
<dbReference type="RefSeq" id="XP_016439213.1">
    <property type="nucleotide sequence ID" value="XM_016583727.2"/>
</dbReference>
<dbReference type="RefSeq" id="XP_016439213.1">
    <property type="nucleotide sequence ID" value="XM_016583727.1"/>
</dbReference>